<reference evidence="8 9" key="1">
    <citation type="submission" date="2015-01" db="EMBL/GenBank/DDBJ databases">
        <title>Genome Sequence of Magnetospirillum magnetotacticum Strain MS-1.</title>
        <authorList>
            <person name="Marinov G.K."/>
            <person name="Smalley M.D."/>
            <person name="DeSalvo G."/>
        </authorList>
    </citation>
    <scope>NUCLEOTIDE SEQUENCE [LARGE SCALE GENOMIC DNA]</scope>
    <source>
        <strain evidence="8 9">MS-1</strain>
    </source>
</reference>
<proteinExistence type="inferred from homology"/>
<dbReference type="InterPro" id="IPR001478">
    <property type="entry name" value="PDZ"/>
</dbReference>
<feature type="domain" description="PDZ" evidence="7">
    <location>
        <begin position="145"/>
        <end position="227"/>
    </location>
</feature>
<comment type="caution">
    <text evidence="8">The sequence shown here is derived from an EMBL/GenBank/DDBJ whole genome shotgun (WGS) entry which is preliminary data.</text>
</comment>
<dbReference type="SMART" id="SM00245">
    <property type="entry name" value="TSPc"/>
    <property type="match status" value="1"/>
</dbReference>
<dbReference type="Gene3D" id="3.90.226.10">
    <property type="entry name" value="2-enoyl-CoA Hydratase, Chain A, domain 1"/>
    <property type="match status" value="1"/>
</dbReference>
<keyword evidence="9" id="KW-1185">Reference proteome</keyword>
<evidence type="ECO:0000259" key="7">
    <source>
        <dbReference type="PROSITE" id="PS50106"/>
    </source>
</evidence>
<evidence type="ECO:0000256" key="4">
    <source>
        <dbReference type="ARBA" id="ARBA00022825"/>
    </source>
</evidence>
<dbReference type="PROSITE" id="PS50106">
    <property type="entry name" value="PDZ"/>
    <property type="match status" value="1"/>
</dbReference>
<evidence type="ECO:0000256" key="3">
    <source>
        <dbReference type="ARBA" id="ARBA00022801"/>
    </source>
</evidence>
<protein>
    <submittedName>
        <fullName evidence="8">Carboxyl-terminal protease</fullName>
    </submittedName>
</protein>
<evidence type="ECO:0000313" key="9">
    <source>
        <dbReference type="Proteomes" id="UP000031971"/>
    </source>
</evidence>
<feature type="signal peptide" evidence="6">
    <location>
        <begin position="1"/>
        <end position="18"/>
    </location>
</feature>
<evidence type="ECO:0000256" key="5">
    <source>
        <dbReference type="RuleBase" id="RU004404"/>
    </source>
</evidence>
<dbReference type="NCBIfam" id="TIGR00225">
    <property type="entry name" value="prc"/>
    <property type="match status" value="1"/>
</dbReference>
<dbReference type="STRING" id="272627.CCC_00102"/>
<evidence type="ECO:0000256" key="6">
    <source>
        <dbReference type="SAM" id="SignalP"/>
    </source>
</evidence>
<dbReference type="InterPro" id="IPR004447">
    <property type="entry name" value="Peptidase_S41A"/>
</dbReference>
<dbReference type="GO" id="GO:0008236">
    <property type="term" value="F:serine-type peptidase activity"/>
    <property type="evidence" value="ECO:0007669"/>
    <property type="project" value="UniProtKB-KW"/>
</dbReference>
<evidence type="ECO:0000256" key="1">
    <source>
        <dbReference type="ARBA" id="ARBA00009179"/>
    </source>
</evidence>
<dbReference type="EMBL" id="JXSL01000030">
    <property type="protein sequence ID" value="KIL97041.1"/>
    <property type="molecule type" value="Genomic_DNA"/>
</dbReference>
<dbReference type="GO" id="GO:0004175">
    <property type="term" value="F:endopeptidase activity"/>
    <property type="evidence" value="ECO:0007669"/>
    <property type="project" value="TreeGrafter"/>
</dbReference>
<dbReference type="GO" id="GO:0030288">
    <property type="term" value="C:outer membrane-bounded periplasmic space"/>
    <property type="evidence" value="ECO:0007669"/>
    <property type="project" value="TreeGrafter"/>
</dbReference>
<evidence type="ECO:0000256" key="2">
    <source>
        <dbReference type="ARBA" id="ARBA00022670"/>
    </source>
</evidence>
<dbReference type="CDD" id="cd06782">
    <property type="entry name" value="cpPDZ_CPP-like"/>
    <property type="match status" value="1"/>
</dbReference>
<dbReference type="PANTHER" id="PTHR32060">
    <property type="entry name" value="TAIL-SPECIFIC PROTEASE"/>
    <property type="match status" value="1"/>
</dbReference>
<dbReference type="SMART" id="SM00228">
    <property type="entry name" value="PDZ"/>
    <property type="match status" value="1"/>
</dbReference>
<keyword evidence="3 5" id="KW-0378">Hydrolase</keyword>
<evidence type="ECO:0000313" key="8">
    <source>
        <dbReference type="EMBL" id="KIL97041.1"/>
    </source>
</evidence>
<dbReference type="CDD" id="cd07560">
    <property type="entry name" value="Peptidase_S41_CPP"/>
    <property type="match status" value="1"/>
</dbReference>
<dbReference type="SUPFAM" id="SSF52096">
    <property type="entry name" value="ClpP/crotonase"/>
    <property type="match status" value="1"/>
</dbReference>
<dbReference type="Pfam" id="PF03572">
    <property type="entry name" value="Peptidase_S41"/>
    <property type="match status" value="1"/>
</dbReference>
<keyword evidence="2 5" id="KW-0645">Protease</keyword>
<keyword evidence="4 5" id="KW-0720">Serine protease</keyword>
<dbReference type="AlphaFoldDB" id="A0A0C2UW55"/>
<dbReference type="SUPFAM" id="SSF50156">
    <property type="entry name" value="PDZ domain-like"/>
    <property type="match status" value="1"/>
</dbReference>
<organism evidence="8 9">
    <name type="scientific">Paramagnetospirillum magnetotacticum MS-1</name>
    <dbReference type="NCBI Taxonomy" id="272627"/>
    <lineage>
        <taxon>Bacteria</taxon>
        <taxon>Pseudomonadati</taxon>
        <taxon>Pseudomonadota</taxon>
        <taxon>Alphaproteobacteria</taxon>
        <taxon>Rhodospirillales</taxon>
        <taxon>Magnetospirillaceae</taxon>
        <taxon>Paramagnetospirillum</taxon>
    </lineage>
</organism>
<dbReference type="OrthoDB" id="9812068at2"/>
<gene>
    <name evidence="8" type="ORF">CCC_00102</name>
</gene>
<dbReference type="Proteomes" id="UP000031971">
    <property type="component" value="Unassembled WGS sequence"/>
</dbReference>
<dbReference type="InterPro" id="IPR029045">
    <property type="entry name" value="ClpP/crotonase-like_dom_sf"/>
</dbReference>
<feature type="chain" id="PRO_5002168772" evidence="6">
    <location>
        <begin position="19"/>
        <end position="518"/>
    </location>
</feature>
<dbReference type="Pfam" id="PF13180">
    <property type="entry name" value="PDZ_2"/>
    <property type="match status" value="1"/>
</dbReference>
<dbReference type="PANTHER" id="PTHR32060:SF30">
    <property type="entry name" value="CARBOXY-TERMINAL PROCESSING PROTEASE CTPA"/>
    <property type="match status" value="1"/>
</dbReference>
<name>A0A0C2UW55_PARME</name>
<dbReference type="Gene3D" id="3.30.750.44">
    <property type="match status" value="1"/>
</dbReference>
<dbReference type="GO" id="GO:0007165">
    <property type="term" value="P:signal transduction"/>
    <property type="evidence" value="ECO:0007669"/>
    <property type="project" value="TreeGrafter"/>
</dbReference>
<sequence length="518" mass="54603">MGAGFVLAVSLLAHPASAGWVAGEAERTIAFGFDAIVERHLQPVTAQTIALDGLRGLAEIDPQLGVTLDQGRLRLSTTERVVADFPAAPPDDTVGWARITVNAALEASQVSERLRDADAERLYQAVFEGALGKADLFSRYAGAKEAREHRSNRSGFGGIGIKFDLIDGEVRIVEVVDDGPAAKLGLRSGDVITAIDGEAVKGLDRADISNRLRGAVATELVLSLRRGSQMLQFTLRRSLIVPQTVSSSVAGGIAHFKITSFNQRTAYSLENQLKEIRDRLGAGLQGVVLDLRGNPGGLLDKAVAVVDLFVTEGTIISTKGRHPAAANAFEAKPGDIGEDLALVVLVDGRSASAAEIVASALQDAGRAVVVGTNSYGKGTVQTVVRLPNDGEITLTWSRFHAPSGYALHGLGVLPVLCTGGTGQTAAQMVEAAGRGLFPGKPTETLAVWRGTGIEDTELRHRLRDTCPPVRLGDSKLEMELADRLLSNRAAYARALAASAPSRGLEALQTRPSPETGSH</sequence>
<dbReference type="Gene3D" id="2.30.42.10">
    <property type="match status" value="1"/>
</dbReference>
<accession>A0A0C2UW55</accession>
<dbReference type="GO" id="GO:0006508">
    <property type="term" value="P:proteolysis"/>
    <property type="evidence" value="ECO:0007669"/>
    <property type="project" value="UniProtKB-KW"/>
</dbReference>
<dbReference type="InterPro" id="IPR036034">
    <property type="entry name" value="PDZ_sf"/>
</dbReference>
<comment type="similarity">
    <text evidence="1 5">Belongs to the peptidase S41A family.</text>
</comment>
<keyword evidence="6" id="KW-0732">Signal</keyword>
<dbReference type="InterPro" id="IPR005151">
    <property type="entry name" value="Tail-specific_protease"/>
</dbReference>